<sequence>MTSREQKVLIVGPGFIGWNVLDLLVKERYLVTGFVRRKEHGDQIKTSGASDVVIGDLNDKDLITEQTAKHDIVIHTATADDLPSVEAVLDGLQRRADKGLSTIYIHTSGTSVLDDGVHGAKKSDKIYYDNVPSDIDALSDSAPHRKIDLAIIRKQKVLGEKAKLAIMIPPLIYGFNESHKRLTIQIPTLTRFALKHGYAGHVGDGLAVESNIHVKDLGRAYRILLHHMEYTPPAQLLKNPYYFCETTGDDEPSWKEVAELIGESLHKAGKIKDPKPRTIDAKLYGDLFGEYTGAVVGLNSRSRAVRLRGLGWKPVEKSWQTSYVQDELPEILKEEGHTDFKGYTGKAAS</sequence>
<dbReference type="InterPro" id="IPR051783">
    <property type="entry name" value="NAD(P)-dependent_oxidoreduct"/>
</dbReference>
<dbReference type="Pfam" id="PF13460">
    <property type="entry name" value="NAD_binding_10"/>
    <property type="match status" value="1"/>
</dbReference>
<name>A0ABR2V079_9PEZI</name>
<accession>A0ABR2V079</accession>
<dbReference type="SUPFAM" id="SSF51735">
    <property type="entry name" value="NAD(P)-binding Rossmann-fold domains"/>
    <property type="match status" value="1"/>
</dbReference>
<protein>
    <submittedName>
        <fullName evidence="2">NAD(P)-binding domain-containing protein</fullName>
    </submittedName>
</protein>
<dbReference type="PANTHER" id="PTHR48079:SF6">
    <property type="entry name" value="NAD(P)-BINDING DOMAIN-CONTAINING PROTEIN-RELATED"/>
    <property type="match status" value="1"/>
</dbReference>
<evidence type="ECO:0000313" key="3">
    <source>
        <dbReference type="Proteomes" id="UP001408356"/>
    </source>
</evidence>
<organism evidence="2 3">
    <name type="scientific">Seiridium unicorne</name>
    <dbReference type="NCBI Taxonomy" id="138068"/>
    <lineage>
        <taxon>Eukaryota</taxon>
        <taxon>Fungi</taxon>
        <taxon>Dikarya</taxon>
        <taxon>Ascomycota</taxon>
        <taxon>Pezizomycotina</taxon>
        <taxon>Sordariomycetes</taxon>
        <taxon>Xylariomycetidae</taxon>
        <taxon>Amphisphaeriales</taxon>
        <taxon>Sporocadaceae</taxon>
        <taxon>Seiridium</taxon>
    </lineage>
</organism>
<gene>
    <name evidence="2" type="ORF">SUNI508_06619</name>
</gene>
<comment type="caution">
    <text evidence="2">The sequence shown here is derived from an EMBL/GenBank/DDBJ whole genome shotgun (WGS) entry which is preliminary data.</text>
</comment>
<evidence type="ECO:0000259" key="1">
    <source>
        <dbReference type="Pfam" id="PF13460"/>
    </source>
</evidence>
<evidence type="ECO:0000313" key="2">
    <source>
        <dbReference type="EMBL" id="KAK9420350.1"/>
    </source>
</evidence>
<keyword evidence="3" id="KW-1185">Reference proteome</keyword>
<proteinExistence type="predicted"/>
<dbReference type="Gene3D" id="3.40.50.720">
    <property type="entry name" value="NAD(P)-binding Rossmann-like Domain"/>
    <property type="match status" value="1"/>
</dbReference>
<reference evidence="2 3" key="1">
    <citation type="journal article" date="2024" name="J. Plant Pathol.">
        <title>Sequence and assembly of the genome of Seiridium unicorne, isolate CBS 538.82, causal agent of cypress canker disease.</title>
        <authorList>
            <person name="Scali E."/>
            <person name="Rocca G.D."/>
            <person name="Danti R."/>
            <person name="Garbelotto M."/>
            <person name="Barberini S."/>
            <person name="Baroncelli R."/>
            <person name="Emiliani G."/>
        </authorList>
    </citation>
    <scope>NUCLEOTIDE SEQUENCE [LARGE SCALE GENOMIC DNA]</scope>
    <source>
        <strain evidence="2 3">BM-138-508</strain>
    </source>
</reference>
<dbReference type="EMBL" id="JARVKF010000246">
    <property type="protein sequence ID" value="KAK9420350.1"/>
    <property type="molecule type" value="Genomic_DNA"/>
</dbReference>
<dbReference type="PANTHER" id="PTHR48079">
    <property type="entry name" value="PROTEIN YEEZ"/>
    <property type="match status" value="1"/>
</dbReference>
<feature type="domain" description="NAD(P)-binding" evidence="1">
    <location>
        <begin position="14"/>
        <end position="91"/>
    </location>
</feature>
<dbReference type="InterPro" id="IPR036291">
    <property type="entry name" value="NAD(P)-bd_dom_sf"/>
</dbReference>
<dbReference type="Proteomes" id="UP001408356">
    <property type="component" value="Unassembled WGS sequence"/>
</dbReference>
<dbReference type="InterPro" id="IPR016040">
    <property type="entry name" value="NAD(P)-bd_dom"/>
</dbReference>